<dbReference type="PANTHER" id="PTHR33755">
    <property type="entry name" value="TOXIN PARE1-RELATED"/>
    <property type="match status" value="1"/>
</dbReference>
<comment type="caution">
    <text evidence="3">The sequence shown here is derived from an EMBL/GenBank/DDBJ whole genome shotgun (WGS) entry which is preliminary data.</text>
</comment>
<dbReference type="RefSeq" id="WP_306840070.1">
    <property type="nucleotide sequence ID" value="NZ_JAUSRF010000029.1"/>
</dbReference>
<name>A0ABT9Q1G8_9HYPH</name>
<dbReference type="InterPro" id="IPR007712">
    <property type="entry name" value="RelE/ParE_toxin"/>
</dbReference>
<dbReference type="Proteomes" id="UP001241472">
    <property type="component" value="Unassembled WGS sequence"/>
</dbReference>
<dbReference type="InterPro" id="IPR035093">
    <property type="entry name" value="RelE/ParE_toxin_dom_sf"/>
</dbReference>
<reference evidence="3 4" key="1">
    <citation type="submission" date="2023-07" db="EMBL/GenBank/DDBJ databases">
        <title>Sorghum-associated microbial communities from plants grown in Nebraska, USA.</title>
        <authorList>
            <person name="Schachtman D."/>
        </authorList>
    </citation>
    <scope>NUCLEOTIDE SEQUENCE [LARGE SCALE GENOMIC DNA]</scope>
    <source>
        <strain evidence="3 4">DS1307</strain>
    </source>
</reference>
<keyword evidence="4" id="KW-1185">Reference proteome</keyword>
<gene>
    <name evidence="3" type="ORF">J2T09_005352</name>
</gene>
<accession>A0ABT9Q1G8</accession>
<evidence type="ECO:0000313" key="3">
    <source>
        <dbReference type="EMBL" id="MDP9840565.1"/>
    </source>
</evidence>
<comment type="similarity">
    <text evidence="1">Belongs to the RelE toxin family.</text>
</comment>
<sequence length="97" mass="10936">MNILFTPEAANELEQVLERIYMASPSGAEHVGQRIRKMVEYLATHPHVGTRTNRAGMRRLIINPYPYAIYYNLADDTITILGVRHAAQNPANMPDAD</sequence>
<proteinExistence type="inferred from homology"/>
<dbReference type="Pfam" id="PF05016">
    <property type="entry name" value="ParE_toxin"/>
    <property type="match status" value="1"/>
</dbReference>
<evidence type="ECO:0000313" key="4">
    <source>
        <dbReference type="Proteomes" id="UP001241472"/>
    </source>
</evidence>
<organism evidence="3 4">
    <name type="scientific">Neorhizobium huautlense</name>
    <dbReference type="NCBI Taxonomy" id="67774"/>
    <lineage>
        <taxon>Bacteria</taxon>
        <taxon>Pseudomonadati</taxon>
        <taxon>Pseudomonadota</taxon>
        <taxon>Alphaproteobacteria</taxon>
        <taxon>Hyphomicrobiales</taxon>
        <taxon>Rhizobiaceae</taxon>
        <taxon>Rhizobium/Agrobacterium group</taxon>
        <taxon>Neorhizobium</taxon>
    </lineage>
</organism>
<protein>
    <submittedName>
        <fullName evidence="3">Plasmid stabilization system protein ParE</fullName>
    </submittedName>
</protein>
<evidence type="ECO:0000256" key="1">
    <source>
        <dbReference type="ARBA" id="ARBA00006226"/>
    </source>
</evidence>
<dbReference type="EMBL" id="JAUSRF010000029">
    <property type="protein sequence ID" value="MDP9840565.1"/>
    <property type="molecule type" value="Genomic_DNA"/>
</dbReference>
<keyword evidence="2" id="KW-1277">Toxin-antitoxin system</keyword>
<dbReference type="InterPro" id="IPR051803">
    <property type="entry name" value="TA_system_RelE-like_toxin"/>
</dbReference>
<evidence type="ECO:0000256" key="2">
    <source>
        <dbReference type="ARBA" id="ARBA00022649"/>
    </source>
</evidence>
<dbReference type="Gene3D" id="3.30.2310.20">
    <property type="entry name" value="RelE-like"/>
    <property type="match status" value="1"/>
</dbReference>